<evidence type="ECO:0000259" key="1">
    <source>
        <dbReference type="PROSITE" id="PS50943"/>
    </source>
</evidence>
<organism evidence="2 3">
    <name type="scientific">Streptomyces polyasparticus</name>
    <dbReference type="NCBI Taxonomy" id="2767826"/>
    <lineage>
        <taxon>Bacteria</taxon>
        <taxon>Bacillati</taxon>
        <taxon>Actinomycetota</taxon>
        <taxon>Actinomycetes</taxon>
        <taxon>Kitasatosporales</taxon>
        <taxon>Streptomycetaceae</taxon>
        <taxon>Streptomyces</taxon>
    </lineage>
</organism>
<dbReference type="RefSeq" id="WP_187814266.1">
    <property type="nucleotide sequence ID" value="NZ_JACTVJ010000006.1"/>
</dbReference>
<evidence type="ECO:0000313" key="3">
    <source>
        <dbReference type="Proteomes" id="UP000642284"/>
    </source>
</evidence>
<dbReference type="Proteomes" id="UP000642284">
    <property type="component" value="Unassembled WGS sequence"/>
</dbReference>
<protein>
    <submittedName>
        <fullName evidence="2">Helix-turn-helix domain-containing protein</fullName>
    </submittedName>
</protein>
<dbReference type="SMART" id="SM00530">
    <property type="entry name" value="HTH_XRE"/>
    <property type="match status" value="1"/>
</dbReference>
<comment type="caution">
    <text evidence="2">The sequence shown here is derived from an EMBL/GenBank/DDBJ whole genome shotgun (WGS) entry which is preliminary data.</text>
</comment>
<feature type="domain" description="HTH cro/C1-type" evidence="1">
    <location>
        <begin position="34"/>
        <end position="81"/>
    </location>
</feature>
<evidence type="ECO:0000313" key="2">
    <source>
        <dbReference type="EMBL" id="MBC9713830.1"/>
    </source>
</evidence>
<gene>
    <name evidence="2" type="ORF">H9Y04_14760</name>
</gene>
<dbReference type="PANTHER" id="PTHR35010">
    <property type="entry name" value="BLL4672 PROTEIN-RELATED"/>
    <property type="match status" value="1"/>
</dbReference>
<dbReference type="InterPro" id="IPR010982">
    <property type="entry name" value="Lambda_DNA-bd_dom_sf"/>
</dbReference>
<dbReference type="Pfam" id="PF13560">
    <property type="entry name" value="HTH_31"/>
    <property type="match status" value="1"/>
</dbReference>
<accession>A0ABR7SGF5</accession>
<dbReference type="Pfam" id="PF17765">
    <property type="entry name" value="MLTR_LBD"/>
    <property type="match status" value="1"/>
</dbReference>
<keyword evidence="3" id="KW-1185">Reference proteome</keyword>
<dbReference type="CDD" id="cd00093">
    <property type="entry name" value="HTH_XRE"/>
    <property type="match status" value="1"/>
</dbReference>
<proteinExistence type="predicted"/>
<dbReference type="EMBL" id="JACTVJ010000006">
    <property type="protein sequence ID" value="MBC9713830.1"/>
    <property type="molecule type" value="Genomic_DNA"/>
</dbReference>
<dbReference type="PANTHER" id="PTHR35010:SF2">
    <property type="entry name" value="BLL4672 PROTEIN"/>
    <property type="match status" value="1"/>
</dbReference>
<dbReference type="InterPro" id="IPR041413">
    <property type="entry name" value="MLTR_LBD"/>
</dbReference>
<dbReference type="Gene3D" id="1.10.260.40">
    <property type="entry name" value="lambda repressor-like DNA-binding domains"/>
    <property type="match status" value="1"/>
</dbReference>
<reference evidence="2 3" key="1">
    <citation type="submission" date="2020-08" db="EMBL/GenBank/DDBJ databases">
        <title>Genemic of Streptomyces polyaspartic.</title>
        <authorList>
            <person name="Liu W."/>
        </authorList>
    </citation>
    <scope>NUCLEOTIDE SEQUENCE [LARGE SCALE GENOMIC DNA]</scope>
    <source>
        <strain evidence="2 3">TRM66268-LWL</strain>
    </source>
</reference>
<dbReference type="SUPFAM" id="SSF47413">
    <property type="entry name" value="lambda repressor-like DNA-binding domains"/>
    <property type="match status" value="1"/>
</dbReference>
<dbReference type="Gene3D" id="3.30.450.180">
    <property type="match status" value="1"/>
</dbReference>
<dbReference type="PROSITE" id="PS50943">
    <property type="entry name" value="HTH_CROC1"/>
    <property type="match status" value="1"/>
</dbReference>
<name>A0ABR7SGF5_9ACTN</name>
<sequence>MSDNKLGAFLRTRREAVTPAEVGLPEGPRRRTPGLRRSELALLAGISVEYLARLEQGRDNHPSPQVLGALCDALRMPLDDRLHLRQLLKGDEDHFLCAVRPLPQRDVRPTVRALLNRLEPTPAVVVNYLGEIAAYTDGYERLVGPLGLLDAEVPSLPRYILSDPRAKEAYPDWERAADEQVEFMRFALTRQDPVTMELAQELTITVGKAFTDRLATPTRLARRSGTETLRHPEAGELRLSYEVLELPEADGQRMLVHLPADEATARALDLLDGRRPGSLRAVGG</sequence>
<dbReference type="InterPro" id="IPR001387">
    <property type="entry name" value="Cro/C1-type_HTH"/>
</dbReference>